<gene>
    <name evidence="7" type="ORF">SAMN02745126_06272</name>
</gene>
<comment type="similarity">
    <text evidence="1">Belongs to the TfdA dioxygenase family.</text>
</comment>
<evidence type="ECO:0000256" key="2">
    <source>
        <dbReference type="ARBA" id="ARBA00022723"/>
    </source>
</evidence>
<name>A0A1T4THE5_9HYPH</name>
<accession>A0A1T4THE5</accession>
<dbReference type="PANTHER" id="PTHR43779">
    <property type="entry name" value="DIOXYGENASE RV0097-RELATED"/>
    <property type="match status" value="1"/>
</dbReference>
<sequence length="295" mass="33140">MPPEVQPLTHHIGARMTGIDARRPLAADEVAAVEAAMDAYAVVVLPGQDITDEQQLAFTRDFGPLEEGANSGARDSDLRLPVVFADVSNLDKDGRVAARDNKKRMAALANRLWHSDASFRPVPARYSILSGRVVVSDGGNTEFADMRAAYDALDDRTKAEIDDLVCEHSLIYSRGQLGFTEFLPDERVAMAPVRQRLVRRHPVTGRKSLFLASHIGTIVGWPRPEAMAFIRDLIEHATQPQFVYAHRWTQFDLVMWDNRTTMHRVRRFDDLHVVRDMRRTTTRSEGPTVEQEAAA</sequence>
<evidence type="ECO:0000259" key="6">
    <source>
        <dbReference type="Pfam" id="PF02668"/>
    </source>
</evidence>
<dbReference type="InterPro" id="IPR051178">
    <property type="entry name" value="TfdA_dioxygenase"/>
</dbReference>
<dbReference type="STRING" id="225324.SAMN02745126_06272"/>
<keyword evidence="5" id="KW-0408">Iron</keyword>
<dbReference type="Gene3D" id="3.60.130.10">
    <property type="entry name" value="Clavaminate synthase-like"/>
    <property type="match status" value="1"/>
</dbReference>
<feature type="domain" description="TauD/TfdA-like" evidence="6">
    <location>
        <begin position="4"/>
        <end position="281"/>
    </location>
</feature>
<dbReference type="InterPro" id="IPR003819">
    <property type="entry name" value="TauD/TfdA-like"/>
</dbReference>
<reference evidence="8" key="1">
    <citation type="submission" date="2017-02" db="EMBL/GenBank/DDBJ databases">
        <authorList>
            <person name="Varghese N."/>
            <person name="Submissions S."/>
        </authorList>
    </citation>
    <scope>NUCLEOTIDE SEQUENCE [LARGE SCALE GENOMIC DNA]</scope>
    <source>
        <strain evidence="8">ATCC 27094</strain>
    </source>
</reference>
<dbReference type="EMBL" id="FUWJ01000018">
    <property type="protein sequence ID" value="SKA39882.1"/>
    <property type="molecule type" value="Genomic_DNA"/>
</dbReference>
<dbReference type="RefSeq" id="WP_218191399.1">
    <property type="nucleotide sequence ID" value="NZ_FUWJ01000018.1"/>
</dbReference>
<evidence type="ECO:0000256" key="3">
    <source>
        <dbReference type="ARBA" id="ARBA00022964"/>
    </source>
</evidence>
<keyword evidence="4" id="KW-0560">Oxidoreductase</keyword>
<dbReference type="GO" id="GO:0016706">
    <property type="term" value="F:2-oxoglutarate-dependent dioxygenase activity"/>
    <property type="evidence" value="ECO:0007669"/>
    <property type="project" value="UniProtKB-ARBA"/>
</dbReference>
<dbReference type="AlphaFoldDB" id="A0A1T4THE5"/>
<dbReference type="PANTHER" id="PTHR43779:SF3">
    <property type="entry name" value="(3R)-3-[(CARBOXYMETHYL)AMINO]FATTY ACID OXYGENASE_DECARBOXYLASE"/>
    <property type="match status" value="1"/>
</dbReference>
<keyword evidence="8" id="KW-1185">Reference proteome</keyword>
<keyword evidence="2" id="KW-0479">Metal-binding</keyword>
<keyword evidence="3 7" id="KW-0223">Dioxygenase</keyword>
<dbReference type="SUPFAM" id="SSF51197">
    <property type="entry name" value="Clavaminate synthase-like"/>
    <property type="match status" value="1"/>
</dbReference>
<organism evidence="7 8">
    <name type="scientific">Enhydrobacter aerosaccus</name>
    <dbReference type="NCBI Taxonomy" id="225324"/>
    <lineage>
        <taxon>Bacteria</taxon>
        <taxon>Pseudomonadati</taxon>
        <taxon>Pseudomonadota</taxon>
        <taxon>Alphaproteobacteria</taxon>
        <taxon>Hyphomicrobiales</taxon>
        <taxon>Enhydrobacter</taxon>
    </lineage>
</organism>
<dbReference type="InterPro" id="IPR042098">
    <property type="entry name" value="TauD-like_sf"/>
</dbReference>
<evidence type="ECO:0000256" key="1">
    <source>
        <dbReference type="ARBA" id="ARBA00005896"/>
    </source>
</evidence>
<evidence type="ECO:0000256" key="4">
    <source>
        <dbReference type="ARBA" id="ARBA00023002"/>
    </source>
</evidence>
<proteinExistence type="inferred from homology"/>
<protein>
    <submittedName>
        <fullName evidence="7">Alpha-ketoglutarate-dependent 2,4-dichlorophenoxyacetate dioxygenase</fullName>
    </submittedName>
</protein>
<evidence type="ECO:0000256" key="5">
    <source>
        <dbReference type="ARBA" id="ARBA00023004"/>
    </source>
</evidence>
<dbReference type="Proteomes" id="UP000190092">
    <property type="component" value="Unassembled WGS sequence"/>
</dbReference>
<evidence type="ECO:0000313" key="7">
    <source>
        <dbReference type="EMBL" id="SKA39882.1"/>
    </source>
</evidence>
<dbReference type="GO" id="GO:0046872">
    <property type="term" value="F:metal ion binding"/>
    <property type="evidence" value="ECO:0007669"/>
    <property type="project" value="UniProtKB-KW"/>
</dbReference>
<evidence type="ECO:0000313" key="8">
    <source>
        <dbReference type="Proteomes" id="UP000190092"/>
    </source>
</evidence>
<dbReference type="Pfam" id="PF02668">
    <property type="entry name" value="TauD"/>
    <property type="match status" value="1"/>
</dbReference>